<dbReference type="Gene3D" id="3.80.10.10">
    <property type="entry name" value="Ribonuclease Inhibitor"/>
    <property type="match status" value="2"/>
</dbReference>
<organism evidence="3 4">
    <name type="scientific">Candida viswanathii</name>
    <dbReference type="NCBI Taxonomy" id="5486"/>
    <lineage>
        <taxon>Eukaryota</taxon>
        <taxon>Fungi</taxon>
        <taxon>Dikarya</taxon>
        <taxon>Ascomycota</taxon>
        <taxon>Saccharomycotina</taxon>
        <taxon>Pichiomycetes</taxon>
        <taxon>Debaryomycetaceae</taxon>
        <taxon>Candida/Lodderomyces clade</taxon>
        <taxon>Candida</taxon>
    </lineage>
</organism>
<proteinExistence type="predicted"/>
<dbReference type="InterPro" id="IPR001611">
    <property type="entry name" value="Leu-rich_rpt"/>
</dbReference>
<dbReference type="PANTHER" id="PTHR45712:SF22">
    <property type="entry name" value="INSULIN-LIKE GROWTH FACTOR-BINDING PROTEIN COMPLEX ACID LABILE SUBUNIT"/>
    <property type="match status" value="1"/>
</dbReference>
<dbReference type="EMBL" id="QLNQ01000021">
    <property type="protein sequence ID" value="RCK65090.1"/>
    <property type="molecule type" value="Genomic_DNA"/>
</dbReference>
<keyword evidence="1" id="KW-0433">Leucine-rich repeat</keyword>
<dbReference type="PANTHER" id="PTHR45712">
    <property type="entry name" value="AGAP008170-PA"/>
    <property type="match status" value="1"/>
</dbReference>
<dbReference type="Proteomes" id="UP000253472">
    <property type="component" value="Unassembled WGS sequence"/>
</dbReference>
<keyword evidence="4" id="KW-1185">Reference proteome</keyword>
<evidence type="ECO:0000313" key="4">
    <source>
        <dbReference type="Proteomes" id="UP000253472"/>
    </source>
</evidence>
<dbReference type="OrthoDB" id="4028233at2759"/>
<sequence length="415" mass="46033">MFGTLLPEIIDIIFSYVPIGLLKPLTDIPKLPPNLRFLTLDSADYFADQWNRVCPQLVELKFKRAHNITGLRVDETSKVPANVAHSEIPLYFLCPGLVDFFCSPRRRHKGTLPSGVRELTVIGNENTGKEAVLDVDTDQCSNLERLCARNVELLTIGVQNLRTLTVLEIKNLPLFDLHQLAYLHNLTDLVAGGDLHSESFSYILPNSLKNLRLAGCGLTRVFINAPNIVSLDLVQSNFEKVCKDRFIIPPGIKRLNLALSSIAEIAKDEDIFPNGLETLNLTRNSLRRITGLPSLLKKLDVGSNPCRSDSAVFPTGLESLDVSDCLHDNAWLQNLNLASTNIKDLDITGNQFSTLDLGTLPRTLVKLMASDAKISEITKTHCGSIFEMLLGKETPSLKTALDIWISSRLTYECVT</sequence>
<evidence type="ECO:0000256" key="2">
    <source>
        <dbReference type="ARBA" id="ARBA00022737"/>
    </source>
</evidence>
<dbReference type="SUPFAM" id="SSF52058">
    <property type="entry name" value="L domain-like"/>
    <property type="match status" value="1"/>
</dbReference>
<dbReference type="InterPro" id="IPR032675">
    <property type="entry name" value="LRR_dom_sf"/>
</dbReference>
<accession>A0A367YHC9</accession>
<dbReference type="AlphaFoldDB" id="A0A367YHC9"/>
<name>A0A367YHC9_9ASCO</name>
<dbReference type="InterPro" id="IPR050333">
    <property type="entry name" value="SLRP"/>
</dbReference>
<keyword evidence="2" id="KW-0677">Repeat</keyword>
<gene>
    <name evidence="3" type="ORF">Cantr_00600</name>
</gene>
<evidence type="ECO:0000313" key="3">
    <source>
        <dbReference type="EMBL" id="RCK65090.1"/>
    </source>
</evidence>
<comment type="caution">
    <text evidence="3">The sequence shown here is derived from an EMBL/GenBank/DDBJ whole genome shotgun (WGS) entry which is preliminary data.</text>
</comment>
<dbReference type="PROSITE" id="PS51450">
    <property type="entry name" value="LRR"/>
    <property type="match status" value="1"/>
</dbReference>
<evidence type="ECO:0000256" key="1">
    <source>
        <dbReference type="ARBA" id="ARBA00022614"/>
    </source>
</evidence>
<protein>
    <submittedName>
        <fullName evidence="3">Uncharacterized protein</fullName>
    </submittedName>
</protein>
<reference evidence="3 4" key="1">
    <citation type="submission" date="2018-06" db="EMBL/GenBank/DDBJ databases">
        <title>Whole genome sequencing of Candida tropicalis (genome annotated by CSBL at Korea University).</title>
        <authorList>
            <person name="Ahn J."/>
        </authorList>
    </citation>
    <scope>NUCLEOTIDE SEQUENCE [LARGE SCALE GENOMIC DNA]</scope>
    <source>
        <strain evidence="3 4">ATCC 20962</strain>
    </source>
</reference>